<reference evidence="1 2" key="1">
    <citation type="submission" date="2023-07" db="EMBL/GenBank/DDBJ databases">
        <title>Genomic Encyclopedia of Type Strains, Phase IV (KMG-IV): sequencing the most valuable type-strain genomes for metagenomic binning, comparative biology and taxonomic classification.</title>
        <authorList>
            <person name="Goeker M."/>
        </authorList>
    </citation>
    <scope>NUCLEOTIDE SEQUENCE [LARGE SCALE GENOMIC DNA]</scope>
    <source>
        <strain evidence="1 2">DSM 15049</strain>
    </source>
</reference>
<dbReference type="EMBL" id="JAUSWG010000003">
    <property type="protein sequence ID" value="MDQ0555874.1"/>
    <property type="molecule type" value="Genomic_DNA"/>
</dbReference>
<organism evidence="1 2">
    <name type="scientific">Paraclostridium ghonii</name>
    <dbReference type="NCBI Taxonomy" id="29358"/>
    <lineage>
        <taxon>Bacteria</taxon>
        <taxon>Bacillati</taxon>
        <taxon>Bacillota</taxon>
        <taxon>Clostridia</taxon>
        <taxon>Peptostreptococcales</taxon>
        <taxon>Peptostreptococcaceae</taxon>
        <taxon>Paraclostridium</taxon>
    </lineage>
</organism>
<evidence type="ECO:0000313" key="2">
    <source>
        <dbReference type="Proteomes" id="UP001232584"/>
    </source>
</evidence>
<name>A0ABU0MZ52_9FIRM</name>
<evidence type="ECO:0008006" key="3">
    <source>
        <dbReference type="Google" id="ProtNLM"/>
    </source>
</evidence>
<protein>
    <recommendedName>
        <fullName evidence="3">Thiopeptide-type bacteriocin biosynthesis domain-containing protein</fullName>
    </recommendedName>
</protein>
<dbReference type="RefSeq" id="WP_307503961.1">
    <property type="nucleotide sequence ID" value="NZ_BAAACE010000001.1"/>
</dbReference>
<dbReference type="Proteomes" id="UP001232584">
    <property type="component" value="Unassembled WGS sequence"/>
</dbReference>
<comment type="caution">
    <text evidence="1">The sequence shown here is derived from an EMBL/GenBank/DDBJ whole genome shotgun (WGS) entry which is preliminary data.</text>
</comment>
<sequence length="342" mass="41133">MNQICIYNFETKFDNQIIKDITSTIKSNDEYFLSRNWEGGPHIQVIFSNKYKEEEIECVASKLREYMKSKTMPKEQEALIKNKYEKYFANLALLENKKEIRSVKDHGLVEIRPYDFFYQNQNMTTMYIKKRFEIQSLLLETFELINSENLNPIHIFSSIFSHISNIYNEDGKNKGYFSFISHVHGFFELSKKENRNISEEIFEDMFKENIQIIQDTQVHHFKIIEKWFNTFEIIYKDMYEDVNNLVDSSYQKSIEDSINALNEQFNNDFHKNFVKYSQDKNFTENKKATTYRLLINLLYLTLPLFKISAYKKQQCIYFAYRLVEESRGITWREEIGLDLNNK</sequence>
<keyword evidence="2" id="KW-1185">Reference proteome</keyword>
<evidence type="ECO:0000313" key="1">
    <source>
        <dbReference type="EMBL" id="MDQ0555874.1"/>
    </source>
</evidence>
<proteinExistence type="predicted"/>
<accession>A0ABU0MZ52</accession>
<gene>
    <name evidence="1" type="ORF">QOZ92_000987</name>
</gene>